<gene>
    <name evidence="6" type="ORF">SAMN05444354_106119</name>
</gene>
<keyword evidence="2" id="KW-0238">DNA-binding</keyword>
<evidence type="ECO:0000259" key="5">
    <source>
        <dbReference type="PROSITE" id="PS01124"/>
    </source>
</evidence>
<dbReference type="PRINTS" id="PR00032">
    <property type="entry name" value="HTHARAC"/>
</dbReference>
<dbReference type="PROSITE" id="PS01124">
    <property type="entry name" value="HTH_ARAC_FAMILY_2"/>
    <property type="match status" value="1"/>
</dbReference>
<dbReference type="Gene3D" id="1.10.10.60">
    <property type="entry name" value="Homeodomain-like"/>
    <property type="match status" value="2"/>
</dbReference>
<dbReference type="GO" id="GO:0003700">
    <property type="term" value="F:DNA-binding transcription factor activity"/>
    <property type="evidence" value="ECO:0007669"/>
    <property type="project" value="InterPro"/>
</dbReference>
<evidence type="ECO:0000256" key="1">
    <source>
        <dbReference type="ARBA" id="ARBA00023015"/>
    </source>
</evidence>
<protein>
    <submittedName>
        <fullName evidence="6">Transcriptional regulator, AraC family</fullName>
    </submittedName>
</protein>
<dbReference type="OrthoDB" id="9802263at2"/>
<dbReference type="SUPFAM" id="SSF46689">
    <property type="entry name" value="Homeodomain-like"/>
    <property type="match status" value="2"/>
</dbReference>
<dbReference type="InterPro" id="IPR020449">
    <property type="entry name" value="Tscrpt_reg_AraC-type_HTH"/>
</dbReference>
<evidence type="ECO:0000256" key="4">
    <source>
        <dbReference type="SAM" id="MobiDB-lite"/>
    </source>
</evidence>
<sequence>MDALSETVSLLRTRGQLYGRLEFTAPWGFEFSGGKGISLMVTRGSCFLGVDGQEPLRALAGGDFVFLSSPESYSLRSTPEAPVRPMASRVSPETFQRLRAITYDGGARGGSSVCLIAGCFTFTTPESEWLARQLPPIIHVSASGAHVPQRFQSTLQFIEAELAENLPGASAVVDRLADVLFIQAVRSQIRAPCRDGSPSWLRALADPRMGEALRLIHTEPGDAWTVPELARRVSMSRSAFAARFRELVGVTPLEHLTQWRMVRAAGMMREGPAVKLAAIASAVGYESEGAFGKVFRRVIGVSPGRYREEHTQGPSAGSQGARHGPPPETVDGRQAG</sequence>
<dbReference type="AlphaFoldDB" id="A0A1H7QF50"/>
<dbReference type="Proteomes" id="UP000182719">
    <property type="component" value="Unassembled WGS sequence"/>
</dbReference>
<dbReference type="InterPro" id="IPR032783">
    <property type="entry name" value="AraC_lig"/>
</dbReference>
<name>A0A1H7QF50_STIAU</name>
<dbReference type="SMART" id="SM00342">
    <property type="entry name" value="HTH_ARAC"/>
    <property type="match status" value="1"/>
</dbReference>
<dbReference type="InterPro" id="IPR018062">
    <property type="entry name" value="HTH_AraC-typ_CS"/>
</dbReference>
<dbReference type="Pfam" id="PF12852">
    <property type="entry name" value="Cupin_6"/>
    <property type="match status" value="1"/>
</dbReference>
<dbReference type="InterPro" id="IPR009057">
    <property type="entry name" value="Homeodomain-like_sf"/>
</dbReference>
<dbReference type="Pfam" id="PF12833">
    <property type="entry name" value="HTH_18"/>
    <property type="match status" value="1"/>
</dbReference>
<keyword evidence="1" id="KW-0805">Transcription regulation</keyword>
<reference evidence="7" key="1">
    <citation type="submission" date="2016-10" db="EMBL/GenBank/DDBJ databases">
        <authorList>
            <person name="Varghese N."/>
            <person name="Submissions S."/>
        </authorList>
    </citation>
    <scope>NUCLEOTIDE SEQUENCE [LARGE SCALE GENOMIC DNA]</scope>
    <source>
        <strain evidence="7">DSM 17044</strain>
    </source>
</reference>
<keyword evidence="7" id="KW-1185">Reference proteome</keyword>
<dbReference type="RefSeq" id="WP_075006826.1">
    <property type="nucleotide sequence ID" value="NZ_FOAP01000006.1"/>
</dbReference>
<evidence type="ECO:0000256" key="2">
    <source>
        <dbReference type="ARBA" id="ARBA00023125"/>
    </source>
</evidence>
<feature type="domain" description="HTH araC/xylS-type" evidence="5">
    <location>
        <begin position="210"/>
        <end position="309"/>
    </location>
</feature>
<proteinExistence type="predicted"/>
<dbReference type="PANTHER" id="PTHR46796">
    <property type="entry name" value="HTH-TYPE TRANSCRIPTIONAL ACTIVATOR RHAS-RELATED"/>
    <property type="match status" value="1"/>
</dbReference>
<dbReference type="PANTHER" id="PTHR46796:SF7">
    <property type="entry name" value="ARAC FAMILY TRANSCRIPTIONAL REGULATOR"/>
    <property type="match status" value="1"/>
</dbReference>
<dbReference type="GO" id="GO:0043565">
    <property type="term" value="F:sequence-specific DNA binding"/>
    <property type="evidence" value="ECO:0007669"/>
    <property type="project" value="InterPro"/>
</dbReference>
<feature type="region of interest" description="Disordered" evidence="4">
    <location>
        <begin position="305"/>
        <end position="336"/>
    </location>
</feature>
<organism evidence="6 7">
    <name type="scientific">Stigmatella aurantiaca</name>
    <dbReference type="NCBI Taxonomy" id="41"/>
    <lineage>
        <taxon>Bacteria</taxon>
        <taxon>Pseudomonadati</taxon>
        <taxon>Myxococcota</taxon>
        <taxon>Myxococcia</taxon>
        <taxon>Myxococcales</taxon>
        <taxon>Cystobacterineae</taxon>
        <taxon>Archangiaceae</taxon>
        <taxon>Stigmatella</taxon>
    </lineage>
</organism>
<dbReference type="InterPro" id="IPR018060">
    <property type="entry name" value="HTH_AraC"/>
</dbReference>
<dbReference type="PROSITE" id="PS00041">
    <property type="entry name" value="HTH_ARAC_FAMILY_1"/>
    <property type="match status" value="1"/>
</dbReference>
<evidence type="ECO:0000256" key="3">
    <source>
        <dbReference type="ARBA" id="ARBA00023163"/>
    </source>
</evidence>
<accession>A0A1H7QF50</accession>
<dbReference type="EMBL" id="FOAP01000006">
    <property type="protein sequence ID" value="SEL46612.1"/>
    <property type="molecule type" value="Genomic_DNA"/>
</dbReference>
<evidence type="ECO:0000313" key="7">
    <source>
        <dbReference type="Proteomes" id="UP000182719"/>
    </source>
</evidence>
<keyword evidence="3" id="KW-0804">Transcription</keyword>
<evidence type="ECO:0000313" key="6">
    <source>
        <dbReference type="EMBL" id="SEL46612.1"/>
    </source>
</evidence>
<dbReference type="InterPro" id="IPR050204">
    <property type="entry name" value="AraC_XylS_family_regulators"/>
</dbReference>